<keyword evidence="8" id="KW-0129">CBS domain</keyword>
<evidence type="ECO:0000256" key="7">
    <source>
        <dbReference type="ARBA" id="ARBA00023214"/>
    </source>
</evidence>
<dbReference type="CDD" id="cd03684">
    <property type="entry name" value="ClC_3_like"/>
    <property type="match status" value="1"/>
</dbReference>
<dbReference type="FunFam" id="1.10.3080.10:FF:000011">
    <property type="entry name" value="Chloride channel protein"/>
    <property type="match status" value="1"/>
</dbReference>
<dbReference type="EMBL" id="DS022306">
    <property type="protein sequence ID" value="OAJ42001.1"/>
    <property type="molecule type" value="Genomic_DNA"/>
</dbReference>
<dbReference type="VEuPathDB" id="FungiDB:BDEG_25514"/>
<feature type="transmembrane region" description="Helical" evidence="9">
    <location>
        <begin position="585"/>
        <end position="609"/>
    </location>
</feature>
<dbReference type="Pfam" id="PF00654">
    <property type="entry name" value="Voltage_CLC"/>
    <property type="match status" value="1"/>
</dbReference>
<evidence type="ECO:0000256" key="8">
    <source>
        <dbReference type="PROSITE-ProRule" id="PRU00703"/>
    </source>
</evidence>
<dbReference type="GO" id="GO:0005794">
    <property type="term" value="C:Golgi apparatus"/>
    <property type="evidence" value="ECO:0007669"/>
    <property type="project" value="TreeGrafter"/>
</dbReference>
<dbReference type="AlphaFoldDB" id="A0A177WRG1"/>
<dbReference type="Gene3D" id="3.10.580.20">
    <property type="match status" value="1"/>
</dbReference>
<feature type="region of interest" description="Disordered" evidence="10">
    <location>
        <begin position="1"/>
        <end position="24"/>
    </location>
</feature>
<dbReference type="eggNOG" id="KOG0475">
    <property type="taxonomic scope" value="Eukaryota"/>
</dbReference>
<dbReference type="InterPro" id="IPR046342">
    <property type="entry name" value="CBS_dom_sf"/>
</dbReference>
<evidence type="ECO:0000313" key="13">
    <source>
        <dbReference type="Proteomes" id="UP000077115"/>
    </source>
</evidence>
<comment type="similarity">
    <text evidence="9">Belongs to the chloride channel (TC 2.A.49) family.</text>
</comment>
<reference evidence="12 13" key="1">
    <citation type="submission" date="2006-10" db="EMBL/GenBank/DDBJ databases">
        <title>The Genome Sequence of Batrachochytrium dendrobatidis JEL423.</title>
        <authorList>
            <consortium name="The Broad Institute Genome Sequencing Platform"/>
            <person name="Birren B."/>
            <person name="Lander E."/>
            <person name="Galagan J."/>
            <person name="Cuomo C."/>
            <person name="Devon K."/>
            <person name="Jaffe D."/>
            <person name="Butler J."/>
            <person name="Alvarez P."/>
            <person name="Gnerre S."/>
            <person name="Grabherr M."/>
            <person name="Kleber M."/>
            <person name="Mauceli E."/>
            <person name="Brockman W."/>
            <person name="Young S."/>
            <person name="LaButti K."/>
            <person name="Sykes S."/>
            <person name="DeCaprio D."/>
            <person name="Crawford M."/>
            <person name="Koehrsen M."/>
            <person name="Engels R."/>
            <person name="Montgomery P."/>
            <person name="Pearson M."/>
            <person name="Howarth C."/>
            <person name="Larson L."/>
            <person name="White J."/>
            <person name="O'Leary S."/>
            <person name="Kodira C."/>
            <person name="Zeng Q."/>
            <person name="Yandava C."/>
            <person name="Alvarado L."/>
            <person name="Longcore J."/>
            <person name="James T."/>
        </authorList>
    </citation>
    <scope>NUCLEOTIDE SEQUENCE [LARGE SCALE GENOMIC DNA]</scope>
    <source>
        <strain evidence="12 13">JEL423</strain>
    </source>
</reference>
<feature type="transmembrane region" description="Helical" evidence="9">
    <location>
        <begin position="615"/>
        <end position="634"/>
    </location>
</feature>
<dbReference type="Gene3D" id="1.10.3080.10">
    <property type="entry name" value="Clc chloride channel"/>
    <property type="match status" value="1"/>
</dbReference>
<sequence>MDNRDFSISNYRADTNPKRRVGHTRQSLHLSTLHDHHTVLATTGPCVTATDSNNSHGQQPLVQSQQNSPLLEHLSPNSFLMDEFNTTSLPKPSSSSIASASSLTRLYGPSNLTEPMQPGHSSSSRPIHSRKSRKLFLADPLNKRWLGELENRSSNLHSSSLVSSGLESDGINGSEVFSHPFQETVDSLDAAGVQDLILPYEDFTTIDWMRDLMRDHRRKHRLLARQYPGWKSYFYSQFDSMQSWLLVSIIGISIGCAAAWIDIIAAWLTDIKQGVCITEWYLSKDICCTGLVRTDGYCRDFQPWSWVIFGAKYNVLVNFVLYGLFSIVFAACSAIMVTRLAMYAAGSGAAEIKTILGGFIIKEFLGLRTLIVKSLALPLAVASGLAVGKEEPMVHIACSIGNIFPRLFPKYKANEARKREILSASAAAGIAVAFGAPIGGVLFSLEELSSFFPTKTMLTSFFCALVSRMTLQFIDPYRGKRVMFQVTLSRNWFFFEMISFVLIGIIGGLTGALVIRCSLWYQAFRRQNGWSKSSPVKEIILISALTAAIGYMNVFTRIDSLELLETLFKECDTYQDSIGICSTQWGYTIVLLVFALIIRTILTTITIGTKVPSGIFIPSMVWGALFGRILGISVEQWQIAYPHLDLFFSCPPEKSCVTPGMYALLGAMAGLGGVTKLTVSLTVIMYELTGTLNYIIPCMVTVMVAKLVGDLFGHGGMVEVMIRIKAFPFLDPRVDEIIGTNVSEAMTSIDHLVCFKGKGMMLSDIEALLDSYDYQGFPIIQSDQDTSIVGYITRGDLLYAIEKAKMHHTIAAHTVVFFDNPDFWSTPANESESFIVPTVDTPGFGSSNTNPSTADTVNLAYYVGSDSTWR</sequence>
<evidence type="ECO:0000256" key="4">
    <source>
        <dbReference type="ARBA" id="ARBA00022989"/>
    </source>
</evidence>
<organism evidence="12 13">
    <name type="scientific">Batrachochytrium dendrobatidis (strain JEL423)</name>
    <dbReference type="NCBI Taxonomy" id="403673"/>
    <lineage>
        <taxon>Eukaryota</taxon>
        <taxon>Fungi</taxon>
        <taxon>Fungi incertae sedis</taxon>
        <taxon>Chytridiomycota</taxon>
        <taxon>Chytridiomycota incertae sedis</taxon>
        <taxon>Chytridiomycetes</taxon>
        <taxon>Rhizophydiales</taxon>
        <taxon>Rhizophydiales incertae sedis</taxon>
        <taxon>Batrachochytrium</taxon>
    </lineage>
</organism>
<dbReference type="GO" id="GO:0005769">
    <property type="term" value="C:early endosome"/>
    <property type="evidence" value="ECO:0007669"/>
    <property type="project" value="TreeGrafter"/>
</dbReference>
<dbReference type="PANTHER" id="PTHR45711">
    <property type="entry name" value="CHLORIDE CHANNEL PROTEIN"/>
    <property type="match status" value="1"/>
</dbReference>
<dbReference type="OrthoDB" id="431497at2759"/>
<feature type="transmembrane region" description="Helical" evidence="9">
    <location>
        <begin position="492"/>
        <end position="515"/>
    </location>
</feature>
<dbReference type="SUPFAM" id="SSF81340">
    <property type="entry name" value="Clc chloride channel"/>
    <property type="match status" value="1"/>
</dbReference>
<evidence type="ECO:0000256" key="2">
    <source>
        <dbReference type="ARBA" id="ARBA00022448"/>
    </source>
</evidence>
<keyword evidence="6 9" id="KW-0472">Membrane</keyword>
<dbReference type="SUPFAM" id="SSF54631">
    <property type="entry name" value="CBS-domain pair"/>
    <property type="match status" value="1"/>
</dbReference>
<gene>
    <name evidence="12" type="ORF">BDEG_25514</name>
</gene>
<dbReference type="PROSITE" id="PS51371">
    <property type="entry name" value="CBS"/>
    <property type="match status" value="1"/>
</dbReference>
<dbReference type="STRING" id="403673.A0A177WRG1"/>
<evidence type="ECO:0000256" key="9">
    <source>
        <dbReference type="RuleBase" id="RU361221"/>
    </source>
</evidence>
<feature type="transmembrane region" description="Helical" evidence="9">
    <location>
        <begin position="319"/>
        <end position="344"/>
    </location>
</feature>
<feature type="domain" description="CBS" evidence="11">
    <location>
        <begin position="746"/>
        <end position="810"/>
    </location>
</feature>
<accession>A0A177WRG1</accession>
<feature type="transmembrane region" description="Helical" evidence="9">
    <location>
        <begin position="421"/>
        <end position="445"/>
    </location>
</feature>
<proteinExistence type="inferred from homology"/>
<evidence type="ECO:0000256" key="6">
    <source>
        <dbReference type="ARBA" id="ARBA00023136"/>
    </source>
</evidence>
<feature type="transmembrane region" description="Helical" evidence="9">
    <location>
        <begin position="662"/>
        <end position="686"/>
    </location>
</feature>
<feature type="region of interest" description="Disordered" evidence="10">
    <location>
        <begin position="44"/>
        <end position="66"/>
    </location>
</feature>
<protein>
    <recommendedName>
        <fullName evidence="9">Chloride channel protein</fullName>
    </recommendedName>
</protein>
<evidence type="ECO:0000256" key="1">
    <source>
        <dbReference type="ARBA" id="ARBA00004141"/>
    </source>
</evidence>
<reference evidence="12 13" key="2">
    <citation type="submission" date="2016-05" db="EMBL/GenBank/DDBJ databases">
        <title>Lineage-specific infection strategies underlie the spectrum of fungal disease in amphibians.</title>
        <authorList>
            <person name="Cuomo C.A."/>
            <person name="Farrer R.A."/>
            <person name="James T."/>
            <person name="Longcore J."/>
            <person name="Birren B."/>
        </authorList>
    </citation>
    <scope>NUCLEOTIDE SEQUENCE [LARGE SCALE GENOMIC DNA]</scope>
    <source>
        <strain evidence="12 13">JEL423</strain>
    </source>
</reference>
<evidence type="ECO:0000313" key="12">
    <source>
        <dbReference type="EMBL" id="OAJ42000.1"/>
    </source>
</evidence>
<keyword evidence="5 9" id="KW-0406">Ion transport</keyword>
<dbReference type="PANTHER" id="PTHR45711:SF9">
    <property type="entry name" value="ANION_PROTON EXCHANGE TRANSPORTER GEF1"/>
    <property type="match status" value="1"/>
</dbReference>
<keyword evidence="2 9" id="KW-0813">Transport</keyword>
<feature type="transmembrane region" description="Helical" evidence="9">
    <location>
        <begin position="692"/>
        <end position="713"/>
    </location>
</feature>
<keyword evidence="4 9" id="KW-1133">Transmembrane helix</keyword>
<feature type="region of interest" description="Disordered" evidence="10">
    <location>
        <begin position="108"/>
        <end position="130"/>
    </location>
</feature>
<keyword evidence="3 9" id="KW-0812">Transmembrane</keyword>
<evidence type="ECO:0000256" key="10">
    <source>
        <dbReference type="SAM" id="MobiDB-lite"/>
    </source>
</evidence>
<dbReference type="GO" id="GO:0005247">
    <property type="term" value="F:voltage-gated chloride channel activity"/>
    <property type="evidence" value="ECO:0007669"/>
    <property type="project" value="TreeGrafter"/>
</dbReference>
<comment type="caution">
    <text evidence="9">Lacks conserved residue(s) required for the propagation of feature annotation.</text>
</comment>
<dbReference type="Proteomes" id="UP000077115">
    <property type="component" value="Unassembled WGS sequence"/>
</dbReference>
<dbReference type="InterPro" id="IPR000644">
    <property type="entry name" value="CBS_dom"/>
</dbReference>
<dbReference type="EMBL" id="DS022306">
    <property type="protein sequence ID" value="OAJ42000.1"/>
    <property type="molecule type" value="Genomic_DNA"/>
</dbReference>
<feature type="compositionally biased region" description="Polar residues" evidence="10">
    <location>
        <begin position="49"/>
        <end position="66"/>
    </location>
</feature>
<comment type="subcellular location">
    <subcellularLocation>
        <location evidence="1 9">Membrane</location>
        <topology evidence="1 9">Multi-pass membrane protein</topology>
    </subcellularLocation>
</comment>
<dbReference type="PRINTS" id="PR00762">
    <property type="entry name" value="CLCHANNEL"/>
</dbReference>
<evidence type="ECO:0000259" key="11">
    <source>
        <dbReference type="PROSITE" id="PS51371"/>
    </source>
</evidence>
<feature type="compositionally biased region" description="Polar residues" evidence="10">
    <location>
        <begin position="1"/>
        <end position="13"/>
    </location>
</feature>
<name>A0A177WRG1_BATDL</name>
<dbReference type="GO" id="GO:0005886">
    <property type="term" value="C:plasma membrane"/>
    <property type="evidence" value="ECO:0007669"/>
    <property type="project" value="TreeGrafter"/>
</dbReference>
<dbReference type="InterPro" id="IPR001807">
    <property type="entry name" value="ClC"/>
</dbReference>
<feature type="transmembrane region" description="Helical" evidence="9">
    <location>
        <begin position="535"/>
        <end position="554"/>
    </location>
</feature>
<feature type="transmembrane region" description="Helical" evidence="9">
    <location>
        <begin position="244"/>
        <end position="268"/>
    </location>
</feature>
<dbReference type="InterPro" id="IPR014743">
    <property type="entry name" value="Cl-channel_core"/>
</dbReference>
<evidence type="ECO:0000256" key="3">
    <source>
        <dbReference type="ARBA" id="ARBA00022692"/>
    </source>
</evidence>
<evidence type="ECO:0000256" key="5">
    <source>
        <dbReference type="ARBA" id="ARBA00023065"/>
    </source>
</evidence>
<keyword evidence="7 9" id="KW-0868">Chloride</keyword>